<dbReference type="Proteomes" id="UP001233999">
    <property type="component" value="Unassembled WGS sequence"/>
</dbReference>
<evidence type="ECO:0000313" key="3">
    <source>
        <dbReference type="Proteomes" id="UP001233999"/>
    </source>
</evidence>
<reference evidence="2" key="1">
    <citation type="journal article" date="2023" name="IScience">
        <title>Live-bearing cockroach genome reveals convergent evolutionary mechanisms linked to viviparity in insects and beyond.</title>
        <authorList>
            <person name="Fouks B."/>
            <person name="Harrison M.C."/>
            <person name="Mikhailova A.A."/>
            <person name="Marchal E."/>
            <person name="English S."/>
            <person name="Carruthers M."/>
            <person name="Jennings E.C."/>
            <person name="Chiamaka E.L."/>
            <person name="Frigard R.A."/>
            <person name="Pippel M."/>
            <person name="Attardo G.M."/>
            <person name="Benoit J.B."/>
            <person name="Bornberg-Bauer E."/>
            <person name="Tobe S.S."/>
        </authorList>
    </citation>
    <scope>NUCLEOTIDE SEQUENCE</scope>
    <source>
        <strain evidence="2">Stay&amp;Tobe</strain>
    </source>
</reference>
<sequence length="54" mass="6016">LRYIMYLNTIWLSSLSSVTGVESNGKARHTRSGKRSVRVDVSICVPSLPPQHSM</sequence>
<keyword evidence="1" id="KW-0732">Signal</keyword>
<protein>
    <submittedName>
        <fullName evidence="2">Uncharacterized protein</fullName>
    </submittedName>
</protein>
<feature type="chain" id="PRO_5042249110" evidence="1">
    <location>
        <begin position="21"/>
        <end position="54"/>
    </location>
</feature>
<evidence type="ECO:0000256" key="1">
    <source>
        <dbReference type="SAM" id="SignalP"/>
    </source>
</evidence>
<proteinExistence type="predicted"/>
<gene>
    <name evidence="2" type="ORF">L9F63_022006</name>
</gene>
<feature type="non-terminal residue" evidence="2">
    <location>
        <position position="54"/>
    </location>
</feature>
<feature type="signal peptide" evidence="1">
    <location>
        <begin position="1"/>
        <end position="20"/>
    </location>
</feature>
<comment type="caution">
    <text evidence="2">The sequence shown here is derived from an EMBL/GenBank/DDBJ whole genome shotgun (WGS) entry which is preliminary data.</text>
</comment>
<organism evidence="2 3">
    <name type="scientific">Diploptera punctata</name>
    <name type="common">Pacific beetle cockroach</name>
    <dbReference type="NCBI Taxonomy" id="6984"/>
    <lineage>
        <taxon>Eukaryota</taxon>
        <taxon>Metazoa</taxon>
        <taxon>Ecdysozoa</taxon>
        <taxon>Arthropoda</taxon>
        <taxon>Hexapoda</taxon>
        <taxon>Insecta</taxon>
        <taxon>Pterygota</taxon>
        <taxon>Neoptera</taxon>
        <taxon>Polyneoptera</taxon>
        <taxon>Dictyoptera</taxon>
        <taxon>Blattodea</taxon>
        <taxon>Blaberoidea</taxon>
        <taxon>Blaberidae</taxon>
        <taxon>Diplopterinae</taxon>
        <taxon>Diploptera</taxon>
    </lineage>
</organism>
<keyword evidence="3" id="KW-1185">Reference proteome</keyword>
<accession>A0AAD8EAT6</accession>
<evidence type="ECO:0000313" key="2">
    <source>
        <dbReference type="EMBL" id="KAJ9583660.1"/>
    </source>
</evidence>
<name>A0AAD8EAT6_DIPPU</name>
<dbReference type="EMBL" id="JASPKZ010007555">
    <property type="protein sequence ID" value="KAJ9583660.1"/>
    <property type="molecule type" value="Genomic_DNA"/>
</dbReference>
<feature type="non-terminal residue" evidence="2">
    <location>
        <position position="1"/>
    </location>
</feature>
<dbReference type="AlphaFoldDB" id="A0AAD8EAT6"/>
<reference evidence="2" key="2">
    <citation type="submission" date="2023-05" db="EMBL/GenBank/DDBJ databases">
        <authorList>
            <person name="Fouks B."/>
        </authorList>
    </citation>
    <scope>NUCLEOTIDE SEQUENCE</scope>
    <source>
        <strain evidence="2">Stay&amp;Tobe</strain>
        <tissue evidence="2">Testes</tissue>
    </source>
</reference>